<gene>
    <name evidence="1" type="ORF">KIN20_016141</name>
</gene>
<reference evidence="1" key="1">
    <citation type="submission" date="2021-06" db="EMBL/GenBank/DDBJ databases">
        <title>Parelaphostrongylus tenuis whole genome reference sequence.</title>
        <authorList>
            <person name="Garwood T.J."/>
            <person name="Larsen P.A."/>
            <person name="Fountain-Jones N.M."/>
            <person name="Garbe J.R."/>
            <person name="Macchietto M.G."/>
            <person name="Kania S.A."/>
            <person name="Gerhold R.W."/>
            <person name="Richards J.E."/>
            <person name="Wolf T.M."/>
        </authorList>
    </citation>
    <scope>NUCLEOTIDE SEQUENCE</scope>
    <source>
        <strain evidence="1">MNPRO001-30</strain>
        <tissue evidence="1">Meninges</tissue>
    </source>
</reference>
<accession>A0AAD5QMS1</accession>
<dbReference type="Proteomes" id="UP001196413">
    <property type="component" value="Unassembled WGS sequence"/>
</dbReference>
<evidence type="ECO:0000313" key="1">
    <source>
        <dbReference type="EMBL" id="KAJ1357883.1"/>
    </source>
</evidence>
<name>A0AAD5QMS1_PARTN</name>
<sequence length="75" mass="8520">MRPCWNCSTLSCVNNTLCNSGTLCVGDFPTYYDEGDENGERDDDGEQDDYDDDDYLEVMKTSNMIMAIRDDDGKK</sequence>
<dbReference type="AlphaFoldDB" id="A0AAD5QMS1"/>
<organism evidence="1 2">
    <name type="scientific">Parelaphostrongylus tenuis</name>
    <name type="common">Meningeal worm</name>
    <dbReference type="NCBI Taxonomy" id="148309"/>
    <lineage>
        <taxon>Eukaryota</taxon>
        <taxon>Metazoa</taxon>
        <taxon>Ecdysozoa</taxon>
        <taxon>Nematoda</taxon>
        <taxon>Chromadorea</taxon>
        <taxon>Rhabditida</taxon>
        <taxon>Rhabditina</taxon>
        <taxon>Rhabditomorpha</taxon>
        <taxon>Strongyloidea</taxon>
        <taxon>Metastrongylidae</taxon>
        <taxon>Parelaphostrongylus</taxon>
    </lineage>
</organism>
<comment type="caution">
    <text evidence="1">The sequence shown here is derived from an EMBL/GenBank/DDBJ whole genome shotgun (WGS) entry which is preliminary data.</text>
</comment>
<protein>
    <submittedName>
        <fullName evidence="1">Uncharacterized protein</fullName>
    </submittedName>
</protein>
<keyword evidence="2" id="KW-1185">Reference proteome</keyword>
<evidence type="ECO:0000313" key="2">
    <source>
        <dbReference type="Proteomes" id="UP001196413"/>
    </source>
</evidence>
<dbReference type="EMBL" id="JAHQIW010003252">
    <property type="protein sequence ID" value="KAJ1357883.1"/>
    <property type="molecule type" value="Genomic_DNA"/>
</dbReference>
<proteinExistence type="predicted"/>